<dbReference type="EMBL" id="ADAS02000581">
    <property type="protein sequence ID" value="OAV87112.1"/>
    <property type="molecule type" value="Genomic_DNA"/>
</dbReference>
<feature type="region of interest" description="Disordered" evidence="1">
    <location>
        <begin position="284"/>
        <end position="360"/>
    </location>
</feature>
<feature type="compositionally biased region" description="Low complexity" evidence="1">
    <location>
        <begin position="229"/>
        <end position="250"/>
    </location>
</feature>
<feature type="region of interest" description="Disordered" evidence="1">
    <location>
        <begin position="411"/>
        <end position="439"/>
    </location>
</feature>
<feature type="compositionally biased region" description="Basic and acidic residues" evidence="1">
    <location>
        <begin position="297"/>
        <end position="318"/>
    </location>
</feature>
<keyword evidence="4" id="KW-1185">Reference proteome</keyword>
<gene>
    <name evidence="2" type="ORF">PTTG_29569</name>
</gene>
<dbReference type="OrthoDB" id="2500304at2759"/>
<name>A0A180G3U7_PUCT1</name>
<feature type="compositionally biased region" description="Polar residues" evidence="1">
    <location>
        <begin position="337"/>
        <end position="347"/>
    </location>
</feature>
<feature type="compositionally biased region" description="Low complexity" evidence="1">
    <location>
        <begin position="176"/>
        <end position="188"/>
    </location>
</feature>
<organism evidence="2">
    <name type="scientific">Puccinia triticina (isolate 1-1 / race 1 (BBBD))</name>
    <name type="common">Brown leaf rust fungus</name>
    <dbReference type="NCBI Taxonomy" id="630390"/>
    <lineage>
        <taxon>Eukaryota</taxon>
        <taxon>Fungi</taxon>
        <taxon>Dikarya</taxon>
        <taxon>Basidiomycota</taxon>
        <taxon>Pucciniomycotina</taxon>
        <taxon>Pucciniomycetes</taxon>
        <taxon>Pucciniales</taxon>
        <taxon>Pucciniaceae</taxon>
        <taxon>Puccinia</taxon>
    </lineage>
</organism>
<dbReference type="VEuPathDB" id="FungiDB:PTTG_29569"/>
<reference evidence="2" key="1">
    <citation type="submission" date="2009-11" db="EMBL/GenBank/DDBJ databases">
        <authorList>
            <consortium name="The Broad Institute Genome Sequencing Platform"/>
            <person name="Ward D."/>
            <person name="Feldgarden M."/>
            <person name="Earl A."/>
            <person name="Young S.K."/>
            <person name="Zeng Q."/>
            <person name="Koehrsen M."/>
            <person name="Alvarado L."/>
            <person name="Berlin A."/>
            <person name="Bochicchio J."/>
            <person name="Borenstein D."/>
            <person name="Chapman S.B."/>
            <person name="Chen Z."/>
            <person name="Engels R."/>
            <person name="Freedman E."/>
            <person name="Gellesch M."/>
            <person name="Goldberg J."/>
            <person name="Griggs A."/>
            <person name="Gujja S."/>
            <person name="Heilman E."/>
            <person name="Heiman D."/>
            <person name="Hepburn T."/>
            <person name="Howarth C."/>
            <person name="Jen D."/>
            <person name="Larson L."/>
            <person name="Lewis B."/>
            <person name="Mehta T."/>
            <person name="Park D."/>
            <person name="Pearson M."/>
            <person name="Roberts A."/>
            <person name="Saif S."/>
            <person name="Shea T."/>
            <person name="Shenoy N."/>
            <person name="Sisk P."/>
            <person name="Stolte C."/>
            <person name="Sykes S."/>
            <person name="Thomson T."/>
            <person name="Walk T."/>
            <person name="White J."/>
            <person name="Yandava C."/>
            <person name="Izard J."/>
            <person name="Baranova O.V."/>
            <person name="Blanton J.M."/>
            <person name="Tanner A.C."/>
            <person name="Dewhirst F.E."/>
            <person name="Haas B."/>
            <person name="Nusbaum C."/>
            <person name="Birren B."/>
        </authorList>
    </citation>
    <scope>NUCLEOTIDE SEQUENCE [LARGE SCALE GENOMIC DNA]</scope>
    <source>
        <strain evidence="2">1-1 BBBD Race 1</strain>
    </source>
</reference>
<feature type="region of interest" description="Disordered" evidence="1">
    <location>
        <begin position="18"/>
        <end position="92"/>
    </location>
</feature>
<dbReference type="AlphaFoldDB" id="A0A180G3U7"/>
<sequence length="439" mass="47362">MAPATSLTPLLLRKSRKTASSRLLVHQQHAAEPAPLLPPKRPLFSDGLLRVPGSQALRRPRISRSGPPPAGSSSGAASCNQPAVGPPSQFSVCLSRSSSALPNASPLSLWQSAAGGYSFQFNKRSPSSSSLRSTNLSFYSAQESLYDHHPPLDAVPVISKDFILPPEYKHDHPQARSRPSSSRRSAPSDPSPPSDPATTDESSFYCRGLSSSQIIQADSNSQPSDPARSQVSHTDSSSQSSDQARSQQPSESQSSDRGAPAAVEGQKKITAHGHSIIKAIDQLDLSPSQSDSAISQHDSKEVKEEGDNHHEASFEVTRRPVSHSQDELVINIKKRASANNSDHNPSPRTAGPPEPESVSTLIPHHTHLADNSGLFRCPFVRRMAANLGPDFLIFNDKRKKLQSELLAKIRTKFQRDQPHSPKKSPQSSSSSPRGSPTRS</sequence>
<reference evidence="3 4" key="3">
    <citation type="journal article" date="2017" name="G3 (Bethesda)">
        <title>Comparative analysis highlights variable genome content of wheat rusts and divergence of the mating loci.</title>
        <authorList>
            <person name="Cuomo C.A."/>
            <person name="Bakkeren G."/>
            <person name="Khalil H.B."/>
            <person name="Panwar V."/>
            <person name="Joly D."/>
            <person name="Linning R."/>
            <person name="Sakthikumar S."/>
            <person name="Song X."/>
            <person name="Adiconis X."/>
            <person name="Fan L."/>
            <person name="Goldberg J.M."/>
            <person name="Levin J.Z."/>
            <person name="Young S."/>
            <person name="Zeng Q."/>
            <person name="Anikster Y."/>
            <person name="Bruce M."/>
            <person name="Wang M."/>
            <person name="Yin C."/>
            <person name="McCallum B."/>
            <person name="Szabo L.J."/>
            <person name="Hulbert S."/>
            <person name="Chen X."/>
            <person name="Fellers J.P."/>
        </authorList>
    </citation>
    <scope>NUCLEOTIDE SEQUENCE</scope>
    <source>
        <strain evidence="4">Isolate 1-1 / race 1 (BBBD)</strain>
        <strain evidence="3">isolate 1-1 / race 1 (BBBD)</strain>
    </source>
</reference>
<dbReference type="Proteomes" id="UP000005240">
    <property type="component" value="Unassembled WGS sequence"/>
</dbReference>
<feature type="region of interest" description="Disordered" evidence="1">
    <location>
        <begin position="216"/>
        <end position="266"/>
    </location>
</feature>
<accession>A0A180G3U7</accession>
<reference evidence="2" key="2">
    <citation type="submission" date="2016-05" db="EMBL/GenBank/DDBJ databases">
        <title>Comparative analysis highlights variable genome content of wheat rusts and divergence of the mating loci.</title>
        <authorList>
            <person name="Cuomo C.A."/>
            <person name="Bakkeren G."/>
            <person name="Szabo L."/>
            <person name="Khalil H."/>
            <person name="Joly D."/>
            <person name="Goldberg J."/>
            <person name="Young S."/>
            <person name="Zeng Q."/>
            <person name="Fellers J."/>
        </authorList>
    </citation>
    <scope>NUCLEOTIDE SEQUENCE [LARGE SCALE GENOMIC DNA]</scope>
    <source>
        <strain evidence="2">1-1 BBBD Race 1</strain>
    </source>
</reference>
<evidence type="ECO:0000256" key="1">
    <source>
        <dbReference type="SAM" id="MobiDB-lite"/>
    </source>
</evidence>
<evidence type="ECO:0000313" key="4">
    <source>
        <dbReference type="Proteomes" id="UP000005240"/>
    </source>
</evidence>
<feature type="compositionally biased region" description="Low complexity" evidence="1">
    <location>
        <begin position="423"/>
        <end position="439"/>
    </location>
</feature>
<evidence type="ECO:0000313" key="3">
    <source>
        <dbReference type="EnsemblFungi" id="PTTG_29569-t43_1-p1"/>
    </source>
</evidence>
<evidence type="ECO:0000313" key="2">
    <source>
        <dbReference type="EMBL" id="OAV87112.1"/>
    </source>
</evidence>
<reference evidence="3" key="4">
    <citation type="submission" date="2025-05" db="UniProtKB">
        <authorList>
            <consortium name="EnsemblFungi"/>
        </authorList>
    </citation>
    <scope>IDENTIFICATION</scope>
    <source>
        <strain evidence="3">isolate 1-1 / race 1 (BBBD)</strain>
    </source>
</reference>
<proteinExistence type="predicted"/>
<dbReference type="EnsemblFungi" id="PTTG_29569-t43_1">
    <property type="protein sequence ID" value="PTTG_29569-t43_1-p1"/>
    <property type="gene ID" value="PTTG_29569"/>
</dbReference>
<protein>
    <submittedName>
        <fullName evidence="2 3">Uncharacterized protein</fullName>
    </submittedName>
</protein>
<feature type="region of interest" description="Disordered" evidence="1">
    <location>
        <begin position="167"/>
        <end position="204"/>
    </location>
</feature>